<dbReference type="Gene3D" id="1.10.150.130">
    <property type="match status" value="1"/>
</dbReference>
<dbReference type="PROSITE" id="PS51898">
    <property type="entry name" value="TYR_RECOMBINASE"/>
    <property type="match status" value="1"/>
</dbReference>
<dbReference type="EMBL" id="LQOA01000030">
    <property type="protein sequence ID" value="KXT98927.1"/>
    <property type="molecule type" value="Genomic_DNA"/>
</dbReference>
<evidence type="ECO:0000259" key="5">
    <source>
        <dbReference type="PROSITE" id="PS51898"/>
    </source>
</evidence>
<evidence type="ECO:0000256" key="2">
    <source>
        <dbReference type="ARBA" id="ARBA00022908"/>
    </source>
</evidence>
<feature type="domain" description="Tyr recombinase" evidence="5">
    <location>
        <begin position="170"/>
        <end position="360"/>
    </location>
</feature>
<dbReference type="Pfam" id="PF00589">
    <property type="entry name" value="Phage_integrase"/>
    <property type="match status" value="1"/>
</dbReference>
<name>A0A139Q8S8_STRMT</name>
<dbReference type="RefSeq" id="WP_061425060.1">
    <property type="nucleotide sequence ID" value="NZ_KQ970262.1"/>
</dbReference>
<evidence type="ECO:0000313" key="7">
    <source>
        <dbReference type="Proteomes" id="UP000070136"/>
    </source>
</evidence>
<dbReference type="Pfam" id="PF14657">
    <property type="entry name" value="Arm-DNA-bind_4"/>
    <property type="match status" value="1"/>
</dbReference>
<accession>A0A139Q8S8</accession>
<dbReference type="InterPro" id="IPR050090">
    <property type="entry name" value="Tyrosine_recombinase_XerCD"/>
</dbReference>
<dbReference type="InterPro" id="IPR002104">
    <property type="entry name" value="Integrase_catalytic"/>
</dbReference>
<evidence type="ECO:0000256" key="1">
    <source>
        <dbReference type="ARBA" id="ARBA00008857"/>
    </source>
</evidence>
<gene>
    <name evidence="6" type="ORF">SMIDD28_00912</name>
</gene>
<keyword evidence="3" id="KW-0238">DNA-binding</keyword>
<dbReference type="InterPro" id="IPR004107">
    <property type="entry name" value="Integrase_SAM-like_N"/>
</dbReference>
<dbReference type="Gene3D" id="1.10.443.10">
    <property type="entry name" value="Intergrase catalytic core"/>
    <property type="match status" value="1"/>
</dbReference>
<dbReference type="AlphaFoldDB" id="A0A139Q8S8"/>
<dbReference type="Proteomes" id="UP000070136">
    <property type="component" value="Unassembled WGS sequence"/>
</dbReference>
<comment type="similarity">
    <text evidence="1">Belongs to the 'phage' integrase family.</text>
</comment>
<reference evidence="6 7" key="1">
    <citation type="submission" date="2016-01" db="EMBL/GenBank/DDBJ databases">
        <title>Highly variable Streptococcus oralis are common among viridans streptococci isolated from primates.</title>
        <authorList>
            <person name="Denapaite D."/>
            <person name="Rieger M."/>
            <person name="Koendgen S."/>
            <person name="Brueckner R."/>
            <person name="Ochigava I."/>
            <person name="Kappeler P."/>
            <person name="Maetz-Rensing K."/>
            <person name="Leendertz F."/>
            <person name="Hakenbeck R."/>
        </authorList>
    </citation>
    <scope>NUCLEOTIDE SEQUENCE [LARGE SCALE GENOMIC DNA]</scope>
    <source>
        <strain evidence="6 7">DD28</strain>
    </source>
</reference>
<keyword evidence="2" id="KW-0229">DNA integration</keyword>
<dbReference type="InterPro" id="IPR013762">
    <property type="entry name" value="Integrase-like_cat_sf"/>
</dbReference>
<organism evidence="6 7">
    <name type="scientific">Streptococcus mitis</name>
    <dbReference type="NCBI Taxonomy" id="28037"/>
    <lineage>
        <taxon>Bacteria</taxon>
        <taxon>Bacillati</taxon>
        <taxon>Bacillota</taxon>
        <taxon>Bacilli</taxon>
        <taxon>Lactobacillales</taxon>
        <taxon>Streptococcaceae</taxon>
        <taxon>Streptococcus</taxon>
        <taxon>Streptococcus mitis group</taxon>
    </lineage>
</organism>
<dbReference type="GO" id="GO:0015074">
    <property type="term" value="P:DNA integration"/>
    <property type="evidence" value="ECO:0007669"/>
    <property type="project" value="UniProtKB-KW"/>
</dbReference>
<evidence type="ECO:0000313" key="6">
    <source>
        <dbReference type="EMBL" id="KXT98927.1"/>
    </source>
</evidence>
<dbReference type="SUPFAM" id="SSF56349">
    <property type="entry name" value="DNA breaking-rejoining enzymes"/>
    <property type="match status" value="1"/>
</dbReference>
<sequence>MIGKYQKNGTTAYYFKAYHGIDPLTNKKIQTFRRGFKTEREARLAEAKCITEYEKKTFRVKNTTTTTFLQVYEIWKDHYKNTVKESTYVSQTSIADRHILPIFGDKAINKITMTMCQTQVNKWADEYKRFFGIISIANQIFDYAISMELIETNPMRKTLKPKRQKNNTDELEKFYNKEELKEFFKIVKGFDDDEMLTYFRLLAFTGMRKNEISALRWSDIDLKKGQITVNQTLAKGEDNKLIFQTPKTKKSARTITLDSKTIKVLKDWHKCSTKGLLFKNENGEPKSVVHVNNMLNRIWRKHPDFKRITPHGFRHTHCSLLFEAGATIKEVQERLGHENIQTTMDIYAHVTQKAKDEVADKFASYIGF</sequence>
<dbReference type="GO" id="GO:0006310">
    <property type="term" value="P:DNA recombination"/>
    <property type="evidence" value="ECO:0007669"/>
    <property type="project" value="UniProtKB-KW"/>
</dbReference>
<dbReference type="CDD" id="cd01189">
    <property type="entry name" value="INT_ICEBs1_C_like"/>
    <property type="match status" value="1"/>
</dbReference>
<evidence type="ECO:0000256" key="4">
    <source>
        <dbReference type="ARBA" id="ARBA00023172"/>
    </source>
</evidence>
<protein>
    <submittedName>
        <fullName evidence="6">Prophage Lp3 protein 1, integrase</fullName>
    </submittedName>
</protein>
<dbReference type="OrthoDB" id="9803188at2"/>
<comment type="caution">
    <text evidence="6">The sequence shown here is derived from an EMBL/GenBank/DDBJ whole genome shotgun (WGS) entry which is preliminary data.</text>
</comment>
<dbReference type="PANTHER" id="PTHR30349">
    <property type="entry name" value="PHAGE INTEGRASE-RELATED"/>
    <property type="match status" value="1"/>
</dbReference>
<dbReference type="Pfam" id="PF14659">
    <property type="entry name" value="Phage_int_SAM_3"/>
    <property type="match status" value="1"/>
</dbReference>
<dbReference type="PANTHER" id="PTHR30349:SF64">
    <property type="entry name" value="PROPHAGE INTEGRASE INTD-RELATED"/>
    <property type="match status" value="1"/>
</dbReference>
<dbReference type="InterPro" id="IPR011010">
    <property type="entry name" value="DNA_brk_join_enz"/>
</dbReference>
<proteinExistence type="inferred from homology"/>
<dbReference type="PATRIC" id="fig|28037.234.peg.950"/>
<dbReference type="InterPro" id="IPR010998">
    <property type="entry name" value="Integrase_recombinase_N"/>
</dbReference>
<evidence type="ECO:0000256" key="3">
    <source>
        <dbReference type="ARBA" id="ARBA00023125"/>
    </source>
</evidence>
<dbReference type="GO" id="GO:0003677">
    <property type="term" value="F:DNA binding"/>
    <property type="evidence" value="ECO:0007669"/>
    <property type="project" value="UniProtKB-KW"/>
</dbReference>
<keyword evidence="4" id="KW-0233">DNA recombination</keyword>
<dbReference type="InterPro" id="IPR028259">
    <property type="entry name" value="AP2-like_int_N"/>
</dbReference>